<keyword evidence="5" id="KW-1185">Reference proteome</keyword>
<dbReference type="Gene3D" id="3.60.21.10">
    <property type="match status" value="1"/>
</dbReference>
<gene>
    <name evidence="4" type="ORF">ABC977_03355</name>
</gene>
<dbReference type="EMBL" id="JBDKXB010000003">
    <property type="protein sequence ID" value="MEY6431441.1"/>
    <property type="molecule type" value="Genomic_DNA"/>
</dbReference>
<dbReference type="SUPFAM" id="SSF56300">
    <property type="entry name" value="Metallo-dependent phosphatases"/>
    <property type="match status" value="1"/>
</dbReference>
<evidence type="ECO:0000313" key="5">
    <source>
        <dbReference type="Proteomes" id="UP001564408"/>
    </source>
</evidence>
<dbReference type="Pfam" id="PF12850">
    <property type="entry name" value="Metallophos_2"/>
    <property type="match status" value="1"/>
</dbReference>
<evidence type="ECO:0000256" key="1">
    <source>
        <dbReference type="ARBA" id="ARBA00008950"/>
    </source>
</evidence>
<reference evidence="4 5" key="1">
    <citation type="submission" date="2024-05" db="EMBL/GenBank/DDBJ databases">
        <title>Genome Sequence and Characterization of the New Strain Purple Sulfur Bacterium of Genus Thioalkalicoccus.</title>
        <authorList>
            <person name="Bryantseva I.A."/>
            <person name="Kyndt J.A."/>
            <person name="Imhoff J.F."/>
        </authorList>
    </citation>
    <scope>NUCLEOTIDE SEQUENCE [LARGE SCALE GENOMIC DNA]</scope>
    <source>
        <strain evidence="4 5">Um2</strain>
    </source>
</reference>
<evidence type="ECO:0000259" key="3">
    <source>
        <dbReference type="Pfam" id="PF12850"/>
    </source>
</evidence>
<dbReference type="InterPro" id="IPR053193">
    <property type="entry name" value="MetalloPDE_YfcE-like"/>
</dbReference>
<dbReference type="EC" id="3.1.4.-" evidence="2"/>
<feature type="domain" description="Calcineurin-like phosphoesterase" evidence="3">
    <location>
        <begin position="11"/>
        <end position="163"/>
    </location>
</feature>
<proteinExistence type="inferred from homology"/>
<comment type="cofactor">
    <cofactor evidence="2">
        <name>a divalent metal cation</name>
        <dbReference type="ChEBI" id="CHEBI:60240"/>
    </cofactor>
</comment>
<dbReference type="InterPro" id="IPR029052">
    <property type="entry name" value="Metallo-depent_PP-like"/>
</dbReference>
<accession>A0ABV4BAH6</accession>
<evidence type="ECO:0000256" key="2">
    <source>
        <dbReference type="RuleBase" id="RU362039"/>
    </source>
</evidence>
<dbReference type="InterPro" id="IPR024654">
    <property type="entry name" value="Calcineurin-like_PHP_lpxH"/>
</dbReference>
<dbReference type="PANTHER" id="PTHR43165">
    <property type="entry name" value="METALLOPHOSPHOESTERASE"/>
    <property type="match status" value="1"/>
</dbReference>
<dbReference type="RefSeq" id="WP_369665825.1">
    <property type="nucleotide sequence ID" value="NZ_JBDKXB010000003.1"/>
</dbReference>
<evidence type="ECO:0000313" key="4">
    <source>
        <dbReference type="EMBL" id="MEY6431441.1"/>
    </source>
</evidence>
<keyword evidence="2" id="KW-0479">Metal-binding</keyword>
<dbReference type="NCBIfam" id="TIGR00040">
    <property type="entry name" value="yfcE"/>
    <property type="match status" value="1"/>
</dbReference>
<comment type="similarity">
    <text evidence="1 2">Belongs to the metallophosphoesterase superfamily. YfcE family.</text>
</comment>
<comment type="caution">
    <text evidence="4">The sequence shown here is derived from an EMBL/GenBank/DDBJ whole genome shotgun (WGS) entry which is preliminary data.</text>
</comment>
<dbReference type="Proteomes" id="UP001564408">
    <property type="component" value="Unassembled WGS sequence"/>
</dbReference>
<dbReference type="InterPro" id="IPR000979">
    <property type="entry name" value="Phosphodiesterase_MJ0936/Vps29"/>
</dbReference>
<name>A0ABV4BAH6_9GAMM</name>
<dbReference type="PANTHER" id="PTHR43165:SF1">
    <property type="entry name" value="PHOSPHODIESTERASE MJ0936"/>
    <property type="match status" value="1"/>
</dbReference>
<sequence length="195" mass="21548">MNEPDQAGRRRVAILSDTHGDLDDRVADLVSECDLAVHGGDIGGLSVLARLTPRGGRVIAVRGNNDQPRHWPVDERQILDCLPEIADVVLPGGQLILIHGHQYPAFRRHAMLRRRFPQARAVVYGHSHHLSIDRDQAPWILNPGAAGRVRTHGGASCLILTATETDWSLVVHRFALTPRRRPRPRRGLDQSAAAP</sequence>
<organism evidence="4 5">
    <name type="scientific">Thioalkalicoccus limnaeus</name>
    <dbReference type="NCBI Taxonomy" id="120681"/>
    <lineage>
        <taxon>Bacteria</taxon>
        <taxon>Pseudomonadati</taxon>
        <taxon>Pseudomonadota</taxon>
        <taxon>Gammaproteobacteria</taxon>
        <taxon>Chromatiales</taxon>
        <taxon>Chromatiaceae</taxon>
        <taxon>Thioalkalicoccus</taxon>
    </lineage>
</organism>
<protein>
    <recommendedName>
        <fullName evidence="2">Phosphoesterase</fullName>
        <ecNumber evidence="2">3.1.4.-</ecNumber>
    </recommendedName>
</protein>